<protein>
    <submittedName>
        <fullName evidence="2">Uncharacterized protein</fullName>
    </submittedName>
</protein>
<sequence length="197" mass="20518">MGSIPDRFCEQLPDNARFLALNARRILYERPFRHQGLQAVSSGLHQQSGPPACRQGLAVAQLGDDPYEPGPGRLGGLARLVRLGAGQRGDGNDDPLGDVDEQLGHPRFSAGELAGEVHIVGLDVPEVAEDADGRVGVIGGEQHGGVGHVDSSRTGRPADRGSLGADDRGAALWTESADGGVSFPCLVSTDLTGLNEV</sequence>
<dbReference type="Proteomes" id="UP001335325">
    <property type="component" value="Chromosome"/>
</dbReference>
<feature type="region of interest" description="Disordered" evidence="1">
    <location>
        <begin position="140"/>
        <end position="166"/>
    </location>
</feature>
<evidence type="ECO:0000256" key="1">
    <source>
        <dbReference type="SAM" id="MobiDB-lite"/>
    </source>
</evidence>
<evidence type="ECO:0000313" key="2">
    <source>
        <dbReference type="EMBL" id="WSD11052.1"/>
    </source>
</evidence>
<reference evidence="2 3" key="1">
    <citation type="submission" date="2022-10" db="EMBL/GenBank/DDBJ databases">
        <title>The complete genomes of actinobacterial strains from the NBC collection.</title>
        <authorList>
            <person name="Joergensen T.S."/>
            <person name="Alvarez Arevalo M."/>
            <person name="Sterndorff E.B."/>
            <person name="Faurdal D."/>
            <person name="Vuksanovic O."/>
            <person name="Mourched A.-S."/>
            <person name="Charusanti P."/>
            <person name="Shaw S."/>
            <person name="Blin K."/>
            <person name="Weber T."/>
        </authorList>
    </citation>
    <scope>NUCLEOTIDE SEQUENCE [LARGE SCALE GENOMIC DNA]</scope>
    <source>
        <strain evidence="2 3">NBC 01753</strain>
    </source>
</reference>
<keyword evidence="3" id="KW-1185">Reference proteome</keyword>
<evidence type="ECO:0000313" key="3">
    <source>
        <dbReference type="Proteomes" id="UP001335325"/>
    </source>
</evidence>
<dbReference type="EMBL" id="CP109134">
    <property type="protein sequence ID" value="WSD11052.1"/>
    <property type="molecule type" value="Genomic_DNA"/>
</dbReference>
<feature type="compositionally biased region" description="Basic and acidic residues" evidence="1">
    <location>
        <begin position="150"/>
        <end position="166"/>
    </location>
</feature>
<dbReference type="RefSeq" id="WP_326756725.1">
    <property type="nucleotide sequence ID" value="NZ_CP109134.1"/>
</dbReference>
<accession>A0ABZ1GXT6</accession>
<gene>
    <name evidence="2" type="ORF">OIE73_38845</name>
</gene>
<dbReference type="GeneID" id="91548667"/>
<proteinExistence type="predicted"/>
<name>A0ABZ1GXT6_9ACTN</name>
<organism evidence="2 3">
    <name type="scientific">Streptomyces hirsutus</name>
    <dbReference type="NCBI Taxonomy" id="35620"/>
    <lineage>
        <taxon>Bacteria</taxon>
        <taxon>Bacillati</taxon>
        <taxon>Actinomycetota</taxon>
        <taxon>Actinomycetes</taxon>
        <taxon>Kitasatosporales</taxon>
        <taxon>Streptomycetaceae</taxon>
        <taxon>Streptomyces</taxon>
    </lineage>
</organism>